<gene>
    <name evidence="7" type="ORF">KFL_003990080</name>
</gene>
<dbReference type="Gene3D" id="6.10.330.20">
    <property type="match status" value="1"/>
</dbReference>
<keyword evidence="4" id="KW-0496">Mitochondrion</keyword>
<keyword evidence="8" id="KW-1185">Reference proteome</keyword>
<evidence type="ECO:0000256" key="5">
    <source>
        <dbReference type="ARBA" id="ARBA00023274"/>
    </source>
</evidence>
<dbReference type="STRING" id="105231.A0A1Y1IG93"/>
<keyword evidence="5" id="KW-0687">Ribonucleoprotein</keyword>
<dbReference type="SUPFAM" id="SSF46561">
    <property type="entry name" value="Ribosomal protein L29 (L29p)"/>
    <property type="match status" value="1"/>
</dbReference>
<dbReference type="Pfam" id="PF06984">
    <property type="entry name" value="MRP-L47"/>
    <property type="match status" value="1"/>
</dbReference>
<dbReference type="PANTHER" id="PTHR21183">
    <property type="entry name" value="RIBOSOMAL PROTEIN L47, MITOCHONDRIAL-RELATED"/>
    <property type="match status" value="1"/>
</dbReference>
<dbReference type="GO" id="GO:0003735">
    <property type="term" value="F:structural constituent of ribosome"/>
    <property type="evidence" value="ECO:0000318"/>
    <property type="project" value="GO_Central"/>
</dbReference>
<dbReference type="EMBL" id="DF237348">
    <property type="protein sequence ID" value="GAQ88091.1"/>
    <property type="molecule type" value="Genomic_DNA"/>
</dbReference>
<dbReference type="PANTHER" id="PTHR21183:SF18">
    <property type="entry name" value="LARGE RIBOSOMAL SUBUNIT PROTEIN UL29M"/>
    <property type="match status" value="1"/>
</dbReference>
<accession>A0A1Y1IG93</accession>
<protein>
    <recommendedName>
        <fullName evidence="6">Large ribosomal subunit protein uL29m</fullName>
    </recommendedName>
</protein>
<dbReference type="OMA" id="ESANKCC"/>
<dbReference type="InterPro" id="IPR010729">
    <property type="entry name" value="Ribosomal_uL29_mit"/>
</dbReference>
<evidence type="ECO:0000313" key="8">
    <source>
        <dbReference type="Proteomes" id="UP000054558"/>
    </source>
</evidence>
<proteinExistence type="inferred from homology"/>
<evidence type="ECO:0000256" key="2">
    <source>
        <dbReference type="ARBA" id="ARBA00009254"/>
    </source>
</evidence>
<evidence type="ECO:0000256" key="1">
    <source>
        <dbReference type="ARBA" id="ARBA00004173"/>
    </source>
</evidence>
<evidence type="ECO:0000256" key="3">
    <source>
        <dbReference type="ARBA" id="ARBA00022980"/>
    </source>
</evidence>
<comment type="similarity">
    <text evidence="2">Belongs to the universal ribosomal protein uL29 family.</text>
</comment>
<evidence type="ECO:0000256" key="6">
    <source>
        <dbReference type="ARBA" id="ARBA00035289"/>
    </source>
</evidence>
<dbReference type="GO" id="GO:0032543">
    <property type="term" value="P:mitochondrial translation"/>
    <property type="evidence" value="ECO:0000318"/>
    <property type="project" value="GO_Central"/>
</dbReference>
<dbReference type="OrthoDB" id="270763at2759"/>
<dbReference type="InterPro" id="IPR038340">
    <property type="entry name" value="MRP-L47_sf"/>
</dbReference>
<sequence>MLSNLLRRPFAAAAATVRRTRGLEEFFEGGPLKKDEPLVVGREWKASDLRLKSFDDLHKLWYVLLKERNMLATQKEIHRKAGYVMPRLDRIPKVRKAMCRIKHVLTERALAESDVQKRAVAKKVINDM</sequence>
<keyword evidence="3 7" id="KW-0689">Ribosomal protein</keyword>
<dbReference type="InterPro" id="IPR036049">
    <property type="entry name" value="Ribosomal_uL29_sf"/>
</dbReference>
<organism evidence="7 8">
    <name type="scientific">Klebsormidium nitens</name>
    <name type="common">Green alga</name>
    <name type="synonym">Ulothrix nitens</name>
    <dbReference type="NCBI Taxonomy" id="105231"/>
    <lineage>
        <taxon>Eukaryota</taxon>
        <taxon>Viridiplantae</taxon>
        <taxon>Streptophyta</taxon>
        <taxon>Klebsormidiophyceae</taxon>
        <taxon>Klebsormidiales</taxon>
        <taxon>Klebsormidiaceae</taxon>
        <taxon>Klebsormidium</taxon>
    </lineage>
</organism>
<comment type="subcellular location">
    <subcellularLocation>
        <location evidence="1">Mitochondrion</location>
    </subcellularLocation>
</comment>
<evidence type="ECO:0000256" key="4">
    <source>
        <dbReference type="ARBA" id="ARBA00023128"/>
    </source>
</evidence>
<dbReference type="Proteomes" id="UP000054558">
    <property type="component" value="Unassembled WGS sequence"/>
</dbReference>
<reference evidence="7 8" key="1">
    <citation type="journal article" date="2014" name="Nat. Commun.">
        <title>Klebsormidium flaccidum genome reveals primary factors for plant terrestrial adaptation.</title>
        <authorList>
            <person name="Hori K."/>
            <person name="Maruyama F."/>
            <person name="Fujisawa T."/>
            <person name="Togashi T."/>
            <person name="Yamamoto N."/>
            <person name="Seo M."/>
            <person name="Sato S."/>
            <person name="Yamada T."/>
            <person name="Mori H."/>
            <person name="Tajima N."/>
            <person name="Moriyama T."/>
            <person name="Ikeuchi M."/>
            <person name="Watanabe M."/>
            <person name="Wada H."/>
            <person name="Kobayashi K."/>
            <person name="Saito M."/>
            <person name="Masuda T."/>
            <person name="Sasaki-Sekimoto Y."/>
            <person name="Mashiguchi K."/>
            <person name="Awai K."/>
            <person name="Shimojima M."/>
            <person name="Masuda S."/>
            <person name="Iwai M."/>
            <person name="Nobusawa T."/>
            <person name="Narise T."/>
            <person name="Kondo S."/>
            <person name="Saito H."/>
            <person name="Sato R."/>
            <person name="Murakawa M."/>
            <person name="Ihara Y."/>
            <person name="Oshima-Yamada Y."/>
            <person name="Ohtaka K."/>
            <person name="Satoh M."/>
            <person name="Sonobe K."/>
            <person name="Ishii M."/>
            <person name="Ohtani R."/>
            <person name="Kanamori-Sato M."/>
            <person name="Honoki R."/>
            <person name="Miyazaki D."/>
            <person name="Mochizuki H."/>
            <person name="Umetsu J."/>
            <person name="Higashi K."/>
            <person name="Shibata D."/>
            <person name="Kamiya Y."/>
            <person name="Sato N."/>
            <person name="Nakamura Y."/>
            <person name="Tabata S."/>
            <person name="Ida S."/>
            <person name="Kurokawa K."/>
            <person name="Ohta H."/>
        </authorList>
    </citation>
    <scope>NUCLEOTIDE SEQUENCE [LARGE SCALE GENOMIC DNA]</scope>
    <source>
        <strain evidence="7 8">NIES-2285</strain>
    </source>
</reference>
<name>A0A1Y1IG93_KLENI</name>
<dbReference type="GO" id="GO:0005762">
    <property type="term" value="C:mitochondrial large ribosomal subunit"/>
    <property type="evidence" value="ECO:0000318"/>
    <property type="project" value="GO_Central"/>
</dbReference>
<dbReference type="AlphaFoldDB" id="A0A1Y1IG93"/>
<evidence type="ECO:0000313" key="7">
    <source>
        <dbReference type="EMBL" id="GAQ88091.1"/>
    </source>
</evidence>